<reference evidence="1 2" key="1">
    <citation type="submission" date="2016-07" db="EMBL/GenBank/DDBJ databases">
        <title>Multiple horizontal gene transfer events from other fungi enriched the ability of initially mycotrophic Trichoderma (Ascomycota) to feed on dead plant biomass.</title>
        <authorList>
            <consortium name="DOE Joint Genome Institute"/>
            <person name="Aerts A."/>
            <person name="Atanasova L."/>
            <person name="Chenthamara K."/>
            <person name="Zhang J."/>
            <person name="Grujic M."/>
            <person name="Henrissat B."/>
            <person name="Kuo A."/>
            <person name="Salamov A."/>
            <person name="Lipzen A."/>
            <person name="Labutti K."/>
            <person name="Barry K."/>
            <person name="Miao Y."/>
            <person name="Rahimi M.J."/>
            <person name="Shen Q."/>
            <person name="Grigoriev I.V."/>
            <person name="Kubicek C.P."/>
            <person name="Druzhinina I.S."/>
        </authorList>
    </citation>
    <scope>NUCLEOTIDE SEQUENCE [LARGE SCALE GENOMIC DNA]</scope>
    <source>
        <strain evidence="1 2">ATCC 18648</strain>
    </source>
</reference>
<keyword evidence="2" id="KW-1185">Reference proteome</keyword>
<proteinExistence type="predicted"/>
<organism evidence="1 2">
    <name type="scientific">Trichoderma longibrachiatum ATCC 18648</name>
    <dbReference type="NCBI Taxonomy" id="983965"/>
    <lineage>
        <taxon>Eukaryota</taxon>
        <taxon>Fungi</taxon>
        <taxon>Dikarya</taxon>
        <taxon>Ascomycota</taxon>
        <taxon>Pezizomycotina</taxon>
        <taxon>Sordariomycetes</taxon>
        <taxon>Hypocreomycetidae</taxon>
        <taxon>Hypocreales</taxon>
        <taxon>Hypocreaceae</taxon>
        <taxon>Trichoderma</taxon>
    </lineage>
</organism>
<sequence>MLTQVIDISYGSKERLQEILEEMLGEENFKLVQQRISNQWQIKLIRRLTVEEIGVIQTNMRRHYLPTA</sequence>
<accession>A0A2T4CJV1</accession>
<name>A0A2T4CJV1_TRILO</name>
<dbReference type="AlphaFoldDB" id="A0A2T4CJV1"/>
<dbReference type="OrthoDB" id="4883504at2759"/>
<dbReference type="EMBL" id="KZ679126">
    <property type="protein sequence ID" value="PTB81849.1"/>
    <property type="molecule type" value="Genomic_DNA"/>
</dbReference>
<evidence type="ECO:0000313" key="2">
    <source>
        <dbReference type="Proteomes" id="UP000240760"/>
    </source>
</evidence>
<protein>
    <submittedName>
        <fullName evidence="1">Uncharacterized protein</fullName>
    </submittedName>
</protein>
<evidence type="ECO:0000313" key="1">
    <source>
        <dbReference type="EMBL" id="PTB81849.1"/>
    </source>
</evidence>
<dbReference type="Proteomes" id="UP000240760">
    <property type="component" value="Unassembled WGS sequence"/>
</dbReference>
<gene>
    <name evidence="1" type="ORF">M440DRAFT_1322759</name>
</gene>